<evidence type="ECO:0000313" key="3">
    <source>
        <dbReference type="Proteomes" id="UP000186817"/>
    </source>
</evidence>
<feature type="transmembrane region" description="Helical" evidence="1">
    <location>
        <begin position="930"/>
        <end position="955"/>
    </location>
</feature>
<name>A0A1Q9CBZ0_SYMMI</name>
<sequence length="1414" mass="154921">MSPSSRRLNERCTWFGASSHAYHTWLRFNVANTALWNETGVAPDGRQDIQSDGRVWIGDQFAVAHDAAVFDTFSAVLCAEKRSSLPLAASRVAQLALRHGGRGLRSAALHTQAAFWASWADALTVLSVRKAPFLQGLAPGSGTRNLSAGTPIRRLLEATDVLVAAGFPVWADLSQHAPMQPTDDAEFVRLLARARARTALPLQRSATIGGRWSGLLSVAVERAFAASLLSLPISNTANVDGEPPCSATSSLTSPGHLPLPFAWPGVSVEGAALKVAERRRPLEHIRAITCWRASTASQPSLGAEPLRSKAVDALLQQQQDTANRISSINMCLQHKALYYVAKTVIDEDLQDIARRIDTFPELFAKLNALGGRWAARDVVVEHTLQAETRFKQTVLGRGNETFAEGINQPIVDYSEDLLIIDATFGMDWGYTTYSWMGMGWLDPAREGGPLMQVAYVKDGQAGIEDRFARWIEEPLKDELLQGQRSDDLGKLGENCVGVLGTSGKEWCPDDACNPGFSLVKASKIGIIFSFAKTDPFETYLEQHLPTSTGYIDIAWNLVCDPGLYFDITVTGSGTIMVVGIFHSQNETGQASAKPCKRGFTTFTAGATQEFASCHDMKNKRSDSEAPGSLRLPGPFFDSAQWEVRQADVCVKGGQDRYHVDICGGSFRRVPEFWLRYSQASDSAVGERIAAFCSSYAFADTEACTSRVYCEANLEDLKMYTCASEFHCRGGPPGEDVACGLCKANYHGGDQGKESMNVLWTVGTGIPCESTDMVPGILALTACVLVAIAVSIRNLTDVSYDTASLMIEGVVGLRPRRKHTRGVFSDLTMVWEEPVKTLLELMQLVNLVGNEDPALSVMMILLTLPGLCILGGLMGWMLSRYKGESFSWNVVGLLVMFGYLAVCMALFNRFGSHAYYWGHLARSPYFILQKLLVAIVPIVFADSAIVQIMLLSLLMASVNPAAFLRFERIGGSFFEYANLLLNCVIYLATCCHVKPWATDLANLADVFLNMGLLMLLIAAFLADSAGRDSRSRLSVILVIMLLKICFGIASLAGYAVYKKLFPGKMYDYFLCHHKAGAGTLCRWLKTEMLKQSKNRAKVFLDSDIGDIVKSQTGTLVIVATKSVLSRPWCAVEITSGVNNKIDIVMVECNNFSHYDEVELRPARCLQFEITTQLAAGWGSADIMIFAQNAIDPGVVEECYRRLQSVTRIPFDSNGTLRCLPRQNLPKTNEEADKHADVVILGAVSSSEGRFEVPARTAQYMLVVLSGGILQDDTFLAMLEAVDTAFTDQLEIVSAIADQNFEFPSANYFQALVEKGSKNLEQSATSPAEATNRKGMQYKPMPAGALKLNLNLSQVSYLSMWRSGSEVRRVVNILALPFSPQVSSKVLSAQADELCRRFRFKAVYSCEFEENADVSS</sequence>
<dbReference type="EMBL" id="LSRX01001378">
    <property type="protein sequence ID" value="OLP80445.1"/>
    <property type="molecule type" value="Genomic_DNA"/>
</dbReference>
<feature type="transmembrane region" description="Helical" evidence="1">
    <location>
        <begin position="975"/>
        <end position="992"/>
    </location>
</feature>
<feature type="transmembrane region" description="Helical" evidence="1">
    <location>
        <begin position="999"/>
        <end position="1020"/>
    </location>
</feature>
<organism evidence="2 3">
    <name type="scientific">Symbiodinium microadriaticum</name>
    <name type="common">Dinoflagellate</name>
    <name type="synonym">Zooxanthella microadriatica</name>
    <dbReference type="NCBI Taxonomy" id="2951"/>
    <lineage>
        <taxon>Eukaryota</taxon>
        <taxon>Sar</taxon>
        <taxon>Alveolata</taxon>
        <taxon>Dinophyceae</taxon>
        <taxon>Suessiales</taxon>
        <taxon>Symbiodiniaceae</taxon>
        <taxon>Symbiodinium</taxon>
    </lineage>
</organism>
<dbReference type="Proteomes" id="UP000186817">
    <property type="component" value="Unassembled WGS sequence"/>
</dbReference>
<keyword evidence="1" id="KW-1133">Transmembrane helix</keyword>
<accession>A0A1Q9CBZ0</accession>
<dbReference type="SUPFAM" id="SSF52200">
    <property type="entry name" value="Toll/Interleukin receptor TIR domain"/>
    <property type="match status" value="1"/>
</dbReference>
<comment type="caution">
    <text evidence="2">The sequence shown here is derived from an EMBL/GenBank/DDBJ whole genome shotgun (WGS) entry which is preliminary data.</text>
</comment>
<evidence type="ECO:0000256" key="1">
    <source>
        <dbReference type="SAM" id="Phobius"/>
    </source>
</evidence>
<feature type="transmembrane region" description="Helical" evidence="1">
    <location>
        <begin position="853"/>
        <end position="877"/>
    </location>
</feature>
<reference evidence="2 3" key="1">
    <citation type="submission" date="2016-02" db="EMBL/GenBank/DDBJ databases">
        <title>Genome analysis of coral dinoflagellate symbionts highlights evolutionary adaptations to a symbiotic lifestyle.</title>
        <authorList>
            <person name="Aranda M."/>
            <person name="Li Y."/>
            <person name="Liew Y.J."/>
            <person name="Baumgarten S."/>
            <person name="Simakov O."/>
            <person name="Wilson M."/>
            <person name="Piel J."/>
            <person name="Ashoor H."/>
            <person name="Bougouffa S."/>
            <person name="Bajic V.B."/>
            <person name="Ryu T."/>
            <person name="Ravasi T."/>
            <person name="Bayer T."/>
            <person name="Micklem G."/>
            <person name="Kim H."/>
            <person name="Bhak J."/>
            <person name="Lajeunesse T.C."/>
            <person name="Voolstra C.R."/>
        </authorList>
    </citation>
    <scope>NUCLEOTIDE SEQUENCE [LARGE SCALE GENOMIC DNA]</scope>
    <source>
        <strain evidence="2 3">CCMP2467</strain>
    </source>
</reference>
<feature type="transmembrane region" description="Helical" evidence="1">
    <location>
        <begin position="1032"/>
        <end position="1056"/>
    </location>
</feature>
<keyword evidence="3" id="KW-1185">Reference proteome</keyword>
<dbReference type="InterPro" id="IPR035897">
    <property type="entry name" value="Toll_tir_struct_dom_sf"/>
</dbReference>
<keyword evidence="1" id="KW-0472">Membrane</keyword>
<dbReference type="OrthoDB" id="425380at2759"/>
<protein>
    <submittedName>
        <fullName evidence="2">Uncharacterized protein</fullName>
    </submittedName>
</protein>
<gene>
    <name evidence="2" type="ORF">AK812_SmicGene39141</name>
</gene>
<proteinExistence type="predicted"/>
<feature type="transmembrane region" description="Helical" evidence="1">
    <location>
        <begin position="889"/>
        <end position="909"/>
    </location>
</feature>
<evidence type="ECO:0000313" key="2">
    <source>
        <dbReference type="EMBL" id="OLP80445.1"/>
    </source>
</evidence>
<keyword evidence="1" id="KW-0812">Transmembrane</keyword>